<evidence type="ECO:0000313" key="15">
    <source>
        <dbReference type="Proteomes" id="UP000736335"/>
    </source>
</evidence>
<evidence type="ECO:0000256" key="10">
    <source>
        <dbReference type="ARBA" id="ARBA00035449"/>
    </source>
</evidence>
<evidence type="ECO:0000256" key="9">
    <source>
        <dbReference type="ARBA" id="ARBA00035284"/>
    </source>
</evidence>
<evidence type="ECO:0000256" key="3">
    <source>
        <dbReference type="ARBA" id="ARBA00008090"/>
    </source>
</evidence>
<dbReference type="OrthoDB" id="2564984at2759"/>
<organism evidence="14 15">
    <name type="scientific">Thelephora terrestris</name>
    <dbReference type="NCBI Taxonomy" id="56493"/>
    <lineage>
        <taxon>Eukaryota</taxon>
        <taxon>Fungi</taxon>
        <taxon>Dikarya</taxon>
        <taxon>Basidiomycota</taxon>
        <taxon>Agaricomycotina</taxon>
        <taxon>Agaricomycetes</taxon>
        <taxon>Thelephorales</taxon>
        <taxon>Thelephoraceae</taxon>
        <taxon>Thelephora</taxon>
    </lineage>
</organism>
<dbReference type="PANTHER" id="PTHR13551">
    <property type="entry name" value="BRAIN PROTEIN I3"/>
    <property type="match status" value="1"/>
</dbReference>
<feature type="transmembrane region" description="Helical" evidence="13">
    <location>
        <begin position="90"/>
        <end position="112"/>
    </location>
</feature>
<keyword evidence="6 13" id="KW-1133">Transmembrane helix</keyword>
<gene>
    <name evidence="14" type="ORF">BJ322DRAFT_1026896</name>
</gene>
<name>A0A9P6HPH8_9AGAM</name>
<comment type="subunit">
    <text evidence="11">Interacts with BRI3BP. Interacts with MGAT1 and IFITM3.</text>
</comment>
<accession>A0A9P6HPH8</accession>
<keyword evidence="5 13" id="KW-0812">Transmembrane</keyword>
<dbReference type="GO" id="GO:0048471">
    <property type="term" value="C:perinuclear region of cytoplasm"/>
    <property type="evidence" value="ECO:0007669"/>
    <property type="project" value="UniProtKB-SubCell"/>
</dbReference>
<evidence type="ECO:0000256" key="2">
    <source>
        <dbReference type="ARBA" id="ARBA00004556"/>
    </source>
</evidence>
<proteinExistence type="inferred from homology"/>
<dbReference type="EMBL" id="WIUZ02000001">
    <property type="protein sequence ID" value="KAF9792065.1"/>
    <property type="molecule type" value="Genomic_DNA"/>
</dbReference>
<reference evidence="14" key="2">
    <citation type="submission" date="2020-11" db="EMBL/GenBank/DDBJ databases">
        <authorList>
            <consortium name="DOE Joint Genome Institute"/>
            <person name="Kuo A."/>
            <person name="Miyauchi S."/>
            <person name="Kiss E."/>
            <person name="Drula E."/>
            <person name="Kohler A."/>
            <person name="Sanchez-Garcia M."/>
            <person name="Andreopoulos B."/>
            <person name="Barry K.W."/>
            <person name="Bonito G."/>
            <person name="Buee M."/>
            <person name="Carver A."/>
            <person name="Chen C."/>
            <person name="Cichocki N."/>
            <person name="Clum A."/>
            <person name="Culley D."/>
            <person name="Crous P.W."/>
            <person name="Fauchery L."/>
            <person name="Girlanda M."/>
            <person name="Hayes R."/>
            <person name="Keri Z."/>
            <person name="Labutti K."/>
            <person name="Lipzen A."/>
            <person name="Lombard V."/>
            <person name="Magnuson J."/>
            <person name="Maillard F."/>
            <person name="Morin E."/>
            <person name="Murat C."/>
            <person name="Nolan M."/>
            <person name="Ohm R."/>
            <person name="Pangilinan J."/>
            <person name="Pereira M."/>
            <person name="Perotto S."/>
            <person name="Peter M."/>
            <person name="Riley R."/>
            <person name="Sitrit Y."/>
            <person name="Stielow B."/>
            <person name="Szollosi G."/>
            <person name="Zifcakova L."/>
            <person name="Stursova M."/>
            <person name="Spatafora J.W."/>
            <person name="Tedersoo L."/>
            <person name="Vaario L.-M."/>
            <person name="Yamada A."/>
            <person name="Yan M."/>
            <person name="Wang P."/>
            <person name="Xu J."/>
            <person name="Bruns T."/>
            <person name="Baldrian P."/>
            <person name="Vilgalys R."/>
            <person name="Henrissat B."/>
            <person name="Grigoriev I.V."/>
            <person name="Hibbett D."/>
            <person name="Nagy L.G."/>
            <person name="Martin F.M."/>
        </authorList>
    </citation>
    <scope>NUCLEOTIDE SEQUENCE</scope>
    <source>
        <strain evidence="14">UH-Tt-Lm1</strain>
    </source>
</reference>
<keyword evidence="8" id="KW-0458">Lysosome</keyword>
<reference evidence="14" key="1">
    <citation type="journal article" date="2020" name="Nat. Commun.">
        <title>Large-scale genome sequencing of mycorrhizal fungi provides insights into the early evolution of symbiotic traits.</title>
        <authorList>
            <person name="Miyauchi S."/>
            <person name="Kiss E."/>
            <person name="Kuo A."/>
            <person name="Drula E."/>
            <person name="Kohler A."/>
            <person name="Sanchez-Garcia M."/>
            <person name="Morin E."/>
            <person name="Andreopoulos B."/>
            <person name="Barry K.W."/>
            <person name="Bonito G."/>
            <person name="Buee M."/>
            <person name="Carver A."/>
            <person name="Chen C."/>
            <person name="Cichocki N."/>
            <person name="Clum A."/>
            <person name="Culley D."/>
            <person name="Crous P.W."/>
            <person name="Fauchery L."/>
            <person name="Girlanda M."/>
            <person name="Hayes R.D."/>
            <person name="Keri Z."/>
            <person name="LaButti K."/>
            <person name="Lipzen A."/>
            <person name="Lombard V."/>
            <person name="Magnuson J."/>
            <person name="Maillard F."/>
            <person name="Murat C."/>
            <person name="Nolan M."/>
            <person name="Ohm R.A."/>
            <person name="Pangilinan J."/>
            <person name="Pereira M.F."/>
            <person name="Perotto S."/>
            <person name="Peter M."/>
            <person name="Pfister S."/>
            <person name="Riley R."/>
            <person name="Sitrit Y."/>
            <person name="Stielow J.B."/>
            <person name="Szollosi G."/>
            <person name="Zifcakova L."/>
            <person name="Stursova M."/>
            <person name="Spatafora J.W."/>
            <person name="Tedersoo L."/>
            <person name="Vaario L.M."/>
            <person name="Yamada A."/>
            <person name="Yan M."/>
            <person name="Wang P."/>
            <person name="Xu J."/>
            <person name="Bruns T."/>
            <person name="Baldrian P."/>
            <person name="Vilgalys R."/>
            <person name="Dunand C."/>
            <person name="Henrissat B."/>
            <person name="Grigoriev I.V."/>
            <person name="Hibbett D."/>
            <person name="Nagy L.G."/>
            <person name="Martin F.M."/>
        </authorList>
    </citation>
    <scope>NUCLEOTIDE SEQUENCE</scope>
    <source>
        <strain evidence="14">UH-Tt-Lm1</strain>
    </source>
</reference>
<evidence type="ECO:0000256" key="6">
    <source>
        <dbReference type="ARBA" id="ARBA00022989"/>
    </source>
</evidence>
<evidence type="ECO:0000313" key="14">
    <source>
        <dbReference type="EMBL" id="KAF9792065.1"/>
    </source>
</evidence>
<feature type="compositionally biased region" description="Pro residues" evidence="12">
    <location>
        <begin position="28"/>
        <end position="39"/>
    </location>
</feature>
<evidence type="ECO:0000256" key="11">
    <source>
        <dbReference type="ARBA" id="ARBA00046593"/>
    </source>
</evidence>
<sequence length="125" mass="13870">MIIKSEPALDQDIHDIQPPPEYSETLPRPGPEPTPPQRPTPAARPQYPPQPSPRTRDNLTPQQREVRIGQEYRDRLLAQCANGEHDATTTFGICGIICAVLLFPIGLLCLCVDNETKCSRCGARL</sequence>
<dbReference type="InterPro" id="IPR019317">
    <property type="entry name" value="BRI3"/>
</dbReference>
<dbReference type="PANTHER" id="PTHR13551:SF1">
    <property type="entry name" value="MEMBRANE PROTEIN BRI3"/>
    <property type="match status" value="1"/>
</dbReference>
<keyword evidence="4" id="KW-0963">Cytoplasm</keyword>
<evidence type="ECO:0000256" key="13">
    <source>
        <dbReference type="SAM" id="Phobius"/>
    </source>
</evidence>
<keyword evidence="15" id="KW-1185">Reference proteome</keyword>
<evidence type="ECO:0000256" key="8">
    <source>
        <dbReference type="ARBA" id="ARBA00023228"/>
    </source>
</evidence>
<evidence type="ECO:0000256" key="12">
    <source>
        <dbReference type="SAM" id="MobiDB-lite"/>
    </source>
</evidence>
<comment type="caution">
    <text evidence="14">The sequence shown here is derived from an EMBL/GenBank/DDBJ whole genome shotgun (WGS) entry which is preliminary data.</text>
</comment>
<comment type="subcellular location">
    <subcellularLocation>
        <location evidence="2">Cytoplasm</location>
        <location evidence="2">Perinuclear region</location>
    </subcellularLocation>
    <subcellularLocation>
        <location evidence="1">Lysosome membrane</location>
        <topology evidence="1">Multi-pass membrane protein</topology>
    </subcellularLocation>
</comment>
<keyword evidence="7 13" id="KW-0472">Membrane</keyword>
<feature type="region of interest" description="Disordered" evidence="12">
    <location>
        <begin position="1"/>
        <end position="68"/>
    </location>
</feature>
<dbReference type="Pfam" id="PF10164">
    <property type="entry name" value="BRI3"/>
    <property type="match status" value="1"/>
</dbReference>
<protein>
    <recommendedName>
        <fullName evidence="9">Membrane protein BRI3</fullName>
    </recommendedName>
    <alternativeName>
        <fullName evidence="10">Brain protein I3</fullName>
    </alternativeName>
</protein>
<evidence type="ECO:0000256" key="7">
    <source>
        <dbReference type="ARBA" id="ARBA00023136"/>
    </source>
</evidence>
<dbReference type="Proteomes" id="UP000736335">
    <property type="component" value="Unassembled WGS sequence"/>
</dbReference>
<evidence type="ECO:0000256" key="1">
    <source>
        <dbReference type="ARBA" id="ARBA00004155"/>
    </source>
</evidence>
<dbReference type="AlphaFoldDB" id="A0A9P6HPH8"/>
<evidence type="ECO:0000256" key="5">
    <source>
        <dbReference type="ARBA" id="ARBA00022692"/>
    </source>
</evidence>
<evidence type="ECO:0000256" key="4">
    <source>
        <dbReference type="ARBA" id="ARBA00022490"/>
    </source>
</evidence>
<comment type="similarity">
    <text evidence="3">Belongs to the BRI3 family.</text>
</comment>